<feature type="compositionally biased region" description="Basic and acidic residues" evidence="1">
    <location>
        <begin position="21"/>
        <end position="41"/>
    </location>
</feature>
<evidence type="ECO:0000313" key="2">
    <source>
        <dbReference type="EMBL" id="VDP57262.1"/>
    </source>
</evidence>
<protein>
    <submittedName>
        <fullName evidence="4">Lipoprotein</fullName>
    </submittedName>
</protein>
<name>A0A183GUK0_HELPZ</name>
<dbReference type="WBParaSite" id="HPBE_0002637001-mRNA-1">
    <property type="protein sequence ID" value="HPBE_0002637001-mRNA-1"/>
    <property type="gene ID" value="HPBE_0002637001"/>
</dbReference>
<dbReference type="AlphaFoldDB" id="A0A183GUK0"/>
<keyword evidence="3" id="KW-1185">Reference proteome</keyword>
<organism evidence="3 4">
    <name type="scientific">Heligmosomoides polygyrus</name>
    <name type="common">Parasitic roundworm</name>
    <dbReference type="NCBI Taxonomy" id="6339"/>
    <lineage>
        <taxon>Eukaryota</taxon>
        <taxon>Metazoa</taxon>
        <taxon>Ecdysozoa</taxon>
        <taxon>Nematoda</taxon>
        <taxon>Chromadorea</taxon>
        <taxon>Rhabditida</taxon>
        <taxon>Rhabditina</taxon>
        <taxon>Rhabditomorpha</taxon>
        <taxon>Strongyloidea</taxon>
        <taxon>Heligmosomidae</taxon>
        <taxon>Heligmosomoides</taxon>
    </lineage>
</organism>
<dbReference type="Proteomes" id="UP000050761">
    <property type="component" value="Unassembled WGS sequence"/>
</dbReference>
<reference evidence="4" key="2">
    <citation type="submission" date="2019-09" db="UniProtKB">
        <authorList>
            <consortium name="WormBaseParasite"/>
        </authorList>
    </citation>
    <scope>IDENTIFICATION</scope>
</reference>
<accession>A0A3P8DZL8</accession>
<sequence>MYWLLAVPAGAVALSGCGKKKREEGGKSKREQEGKVKEQPKIEAPQQEQEEQEGIVKVEKVEEQEEQEEQIVCTARLVSSFAETVFSTLFQETKQGVRVA</sequence>
<evidence type="ECO:0000256" key="1">
    <source>
        <dbReference type="SAM" id="MobiDB-lite"/>
    </source>
</evidence>
<feature type="region of interest" description="Disordered" evidence="1">
    <location>
        <begin position="17"/>
        <end position="54"/>
    </location>
</feature>
<accession>A0A183GUK0</accession>
<dbReference type="EMBL" id="UZAH01039828">
    <property type="protein sequence ID" value="VDP57262.1"/>
    <property type="molecule type" value="Genomic_DNA"/>
</dbReference>
<gene>
    <name evidence="2" type="ORF">HPBE_LOCUS26369</name>
</gene>
<proteinExistence type="predicted"/>
<evidence type="ECO:0000313" key="4">
    <source>
        <dbReference type="WBParaSite" id="HPBE_0002637001-mRNA-1"/>
    </source>
</evidence>
<evidence type="ECO:0000313" key="3">
    <source>
        <dbReference type="Proteomes" id="UP000050761"/>
    </source>
</evidence>
<reference evidence="2 3" key="1">
    <citation type="submission" date="2018-11" db="EMBL/GenBank/DDBJ databases">
        <authorList>
            <consortium name="Pathogen Informatics"/>
        </authorList>
    </citation>
    <scope>NUCLEOTIDE SEQUENCE [LARGE SCALE GENOMIC DNA]</scope>
</reference>